<dbReference type="AlphaFoldDB" id="A0A0W0FTM9"/>
<reference evidence="1 2" key="1">
    <citation type="submission" date="2015-12" db="EMBL/GenBank/DDBJ databases">
        <title>Draft genome sequence of Moniliophthora roreri, the causal agent of frosty pod rot of cacao.</title>
        <authorList>
            <person name="Aime M.C."/>
            <person name="Diaz-Valderrama J.R."/>
            <person name="Kijpornyongpan T."/>
            <person name="Phillips-Mora W."/>
        </authorList>
    </citation>
    <scope>NUCLEOTIDE SEQUENCE [LARGE SCALE GENOMIC DNA]</scope>
    <source>
        <strain evidence="1 2">MCA 2952</strain>
    </source>
</reference>
<accession>A0A0W0FTM9</accession>
<organism evidence="1 2">
    <name type="scientific">Moniliophthora roreri</name>
    <name type="common">Frosty pod rot fungus</name>
    <name type="synonym">Monilia roreri</name>
    <dbReference type="NCBI Taxonomy" id="221103"/>
    <lineage>
        <taxon>Eukaryota</taxon>
        <taxon>Fungi</taxon>
        <taxon>Dikarya</taxon>
        <taxon>Basidiomycota</taxon>
        <taxon>Agaricomycotina</taxon>
        <taxon>Agaricomycetes</taxon>
        <taxon>Agaricomycetidae</taxon>
        <taxon>Agaricales</taxon>
        <taxon>Marasmiineae</taxon>
        <taxon>Marasmiaceae</taxon>
        <taxon>Moniliophthora</taxon>
    </lineage>
</organism>
<evidence type="ECO:0000313" key="2">
    <source>
        <dbReference type="Proteomes" id="UP000054988"/>
    </source>
</evidence>
<name>A0A0W0FTM9_MONRR</name>
<gene>
    <name evidence="1" type="ORF">WG66_7670</name>
</gene>
<proteinExistence type="predicted"/>
<evidence type="ECO:0000313" key="1">
    <source>
        <dbReference type="EMBL" id="KTB39747.1"/>
    </source>
</evidence>
<protein>
    <submittedName>
        <fullName evidence="1">Uncharacterized protein</fullName>
    </submittedName>
</protein>
<dbReference type="EMBL" id="LATX01001641">
    <property type="protein sequence ID" value="KTB39747.1"/>
    <property type="molecule type" value="Genomic_DNA"/>
</dbReference>
<dbReference type="Proteomes" id="UP000054988">
    <property type="component" value="Unassembled WGS sequence"/>
</dbReference>
<sequence>MSSSYLLTFLPNSNTTSTDPNPTIRPSFPTYLTSTSPMVAFSNPALSSLNQYVNISVLQYPNQSPIHSAVKTAPEDPTNSIMRFFASLNTMVMSARLLDVTIIGVAVAHCTRALTSIPNRPGTFYSLWNDGDDEFVVTPVHRGCRKTQG</sequence>
<comment type="caution">
    <text evidence="1">The sequence shown here is derived from an EMBL/GenBank/DDBJ whole genome shotgun (WGS) entry which is preliminary data.</text>
</comment>